<proteinExistence type="predicted"/>
<gene>
    <name evidence="1" type="ORF">IE53DRAFT_360387</name>
</gene>
<organism evidence="1 2">
    <name type="scientific">Violaceomyces palustris</name>
    <dbReference type="NCBI Taxonomy" id="1673888"/>
    <lineage>
        <taxon>Eukaryota</taxon>
        <taxon>Fungi</taxon>
        <taxon>Dikarya</taxon>
        <taxon>Basidiomycota</taxon>
        <taxon>Ustilaginomycotina</taxon>
        <taxon>Ustilaginomycetes</taxon>
        <taxon>Violaceomycetales</taxon>
        <taxon>Violaceomycetaceae</taxon>
        <taxon>Violaceomyces</taxon>
    </lineage>
</organism>
<sequence>MLRIRDPDLLCLDVVIDSSAILAGSHCLTTLKIGEGGRSLRVTLSAESRLPGLEVLELPSAVSADFATKGGPALMRPQGSLDAAVEHEEETDEVRSSNAPTEFLREARPPLSSFECRVSIEEPEEVEGLSIADVSPTGDILRLTSWSFQALSAFRWRLLINRKRSVRMGEREPSKRLSERSEEVRGPRPGTEDNDGRDLAEVV</sequence>
<keyword evidence="2" id="KW-1185">Reference proteome</keyword>
<name>A0ACD0P4B1_9BASI</name>
<reference evidence="1 2" key="1">
    <citation type="journal article" date="2018" name="Mol. Biol. Evol.">
        <title>Broad Genomic Sampling Reveals a Smut Pathogenic Ancestry of the Fungal Clade Ustilaginomycotina.</title>
        <authorList>
            <person name="Kijpornyongpan T."/>
            <person name="Mondo S.J."/>
            <person name="Barry K."/>
            <person name="Sandor L."/>
            <person name="Lee J."/>
            <person name="Lipzen A."/>
            <person name="Pangilinan J."/>
            <person name="LaButti K."/>
            <person name="Hainaut M."/>
            <person name="Henrissat B."/>
            <person name="Grigoriev I.V."/>
            <person name="Spatafora J.W."/>
            <person name="Aime M.C."/>
        </authorList>
    </citation>
    <scope>NUCLEOTIDE SEQUENCE [LARGE SCALE GENOMIC DNA]</scope>
    <source>
        <strain evidence="1 2">SA 807</strain>
    </source>
</reference>
<evidence type="ECO:0000313" key="1">
    <source>
        <dbReference type="EMBL" id="PWN52963.1"/>
    </source>
</evidence>
<dbReference type="EMBL" id="KZ819749">
    <property type="protein sequence ID" value="PWN52963.1"/>
    <property type="molecule type" value="Genomic_DNA"/>
</dbReference>
<dbReference type="Proteomes" id="UP000245626">
    <property type="component" value="Unassembled WGS sequence"/>
</dbReference>
<accession>A0ACD0P4B1</accession>
<evidence type="ECO:0000313" key="2">
    <source>
        <dbReference type="Proteomes" id="UP000245626"/>
    </source>
</evidence>
<protein>
    <submittedName>
        <fullName evidence="1">Uncharacterized protein</fullName>
    </submittedName>
</protein>